<feature type="transmembrane region" description="Helical" evidence="11">
    <location>
        <begin position="340"/>
        <end position="360"/>
    </location>
</feature>
<evidence type="ECO:0000313" key="14">
    <source>
        <dbReference type="Proteomes" id="UP000095300"/>
    </source>
</evidence>
<keyword evidence="5 9" id="KW-0297">G-protein coupled receptor</keyword>
<keyword evidence="8 9" id="KW-0807">Transducer</keyword>
<dbReference type="PANTHER" id="PTHR24243:SF232">
    <property type="entry name" value="PYROKININ 2 RECEPTOR 1-RELATED"/>
    <property type="match status" value="1"/>
</dbReference>
<dbReference type="Proteomes" id="UP000095300">
    <property type="component" value="Unassembled WGS sequence"/>
</dbReference>
<feature type="transmembrane region" description="Helical" evidence="11">
    <location>
        <begin position="201"/>
        <end position="223"/>
    </location>
</feature>
<dbReference type="KEGG" id="scac:106082525"/>
<comment type="similarity">
    <text evidence="2 9">Belongs to the G-protein coupled receptor 1 family.</text>
</comment>
<dbReference type="OrthoDB" id="5950040at2759"/>
<dbReference type="InterPro" id="IPR000276">
    <property type="entry name" value="GPCR_Rhodpsn"/>
</dbReference>
<dbReference type="SUPFAM" id="SSF81321">
    <property type="entry name" value="Family A G protein-coupled receptor-like"/>
    <property type="match status" value="1"/>
</dbReference>
<reference evidence="13" key="1">
    <citation type="submission" date="2020-05" db="UniProtKB">
        <authorList>
            <consortium name="EnsemblMetazoa"/>
        </authorList>
    </citation>
    <scope>IDENTIFICATION</scope>
    <source>
        <strain evidence="13">USDA</strain>
    </source>
</reference>
<dbReference type="STRING" id="35570.A0A1I8NT05"/>
<organism evidence="13 14">
    <name type="scientific">Stomoxys calcitrans</name>
    <name type="common">Stable fly</name>
    <name type="synonym">Conops calcitrans</name>
    <dbReference type="NCBI Taxonomy" id="35570"/>
    <lineage>
        <taxon>Eukaryota</taxon>
        <taxon>Metazoa</taxon>
        <taxon>Ecdysozoa</taxon>
        <taxon>Arthropoda</taxon>
        <taxon>Hexapoda</taxon>
        <taxon>Insecta</taxon>
        <taxon>Pterygota</taxon>
        <taxon>Neoptera</taxon>
        <taxon>Endopterygota</taxon>
        <taxon>Diptera</taxon>
        <taxon>Brachycera</taxon>
        <taxon>Muscomorpha</taxon>
        <taxon>Muscoidea</taxon>
        <taxon>Muscidae</taxon>
        <taxon>Stomoxys</taxon>
    </lineage>
</organism>
<dbReference type="GO" id="GO:0008188">
    <property type="term" value="F:neuropeptide receptor activity"/>
    <property type="evidence" value="ECO:0007669"/>
    <property type="project" value="TreeGrafter"/>
</dbReference>
<evidence type="ECO:0000256" key="7">
    <source>
        <dbReference type="ARBA" id="ARBA00023170"/>
    </source>
</evidence>
<evidence type="ECO:0000256" key="2">
    <source>
        <dbReference type="ARBA" id="ARBA00010663"/>
    </source>
</evidence>
<dbReference type="AlphaFoldDB" id="A0A1I8NT05"/>
<evidence type="ECO:0000256" key="9">
    <source>
        <dbReference type="RuleBase" id="RU000688"/>
    </source>
</evidence>
<feature type="transmembrane region" description="Helical" evidence="11">
    <location>
        <begin position="244"/>
        <end position="263"/>
    </location>
</feature>
<evidence type="ECO:0000256" key="6">
    <source>
        <dbReference type="ARBA" id="ARBA00023136"/>
    </source>
</evidence>
<evidence type="ECO:0000313" key="13">
    <source>
        <dbReference type="EnsemblMetazoa" id="SCAU001753-PB"/>
    </source>
</evidence>
<gene>
    <name evidence="13" type="primary">106082525</name>
</gene>
<sequence>MSPSSAIVVQLNNMERLLTNNDGNQNYSILYANDEFSSVAASPSSASAPSASPVASTIYLPTVGDTSSIHWQWDALPSPKALLLNSEWLQQNMSQMLNISADNLTNLITAIQREHIVPERAPMPLLATLTVCYTLIFIAGVLGNLITCIVISRNKIMHTATNFYLFNLAVSDLILLLSGMPQDLYNLWYPYSYPFGDVLCVMEGVLSETAANATVLTITAFTVERYIAICHPFRQHTMSKLSRAVKFIFAIWLTAFVLAMPQAMQFSVVASYGGTECSINNDFFAHVFAVSGFIFFGGPMTAICVLYVLIGVKLKRSRLLQTAPQRYYVVNRGISAQTRVIRMLIAVAVAFFLCWAPFHAQRLMAVYGSTSGIQSEIFNNIFHILDYTSAVLYFLSTCINPLLYNLMSHKFREAFKVTLARQFFSSGKNQAQHHNYSALLRHGNGSLRLHHTTVNNNALEHYSSYRVVQLQFRDPSHHLSLQDSIRTTTTTTTINSASGGSGSGGSGSGAGIGTGRRGGSDSATSTLRGAHHHGGGGNSRNSQYRGRCVSMGSQSTLGPNTPAHHRMLQTQISQLSSVGDANSLLECDIATGASGNCRLKGIRRQRSRGNEDCLSIDSSQANAPLWRDSNKRSVSMHETELYSKPVGPHIMAATLVATQPIQPMNSIAELSLDRPTRSRLKLSRIITRRQDDAFVVQSIPRVELMKPHYKMERSSRTLNSLADRFKWRTKRKLSKKRAVSSPTKDSFDAIESLGPGAKTPTTALMKVVYTTSPIAAADLDGNGVVGGLGSVEHPCPHHSDTSLGYRSPHAL</sequence>
<dbReference type="PROSITE" id="PS50262">
    <property type="entry name" value="G_PROTEIN_RECEP_F1_2"/>
    <property type="match status" value="1"/>
</dbReference>
<dbReference type="PRINTS" id="PR00237">
    <property type="entry name" value="GPCRRHODOPSN"/>
</dbReference>
<dbReference type="EnsemblMetazoa" id="SCAU001753-RB">
    <property type="protein sequence ID" value="SCAU001753-PB"/>
    <property type="gene ID" value="SCAU001753"/>
</dbReference>
<accession>A0A1I8NT05</accession>
<keyword evidence="14" id="KW-1185">Reference proteome</keyword>
<evidence type="ECO:0000256" key="5">
    <source>
        <dbReference type="ARBA" id="ARBA00023040"/>
    </source>
</evidence>
<feature type="compositionally biased region" description="Gly residues" evidence="10">
    <location>
        <begin position="499"/>
        <end position="517"/>
    </location>
</feature>
<feature type="region of interest" description="Disordered" evidence="10">
    <location>
        <begin position="492"/>
        <end position="563"/>
    </location>
</feature>
<comment type="subcellular location">
    <subcellularLocation>
        <location evidence="1">Membrane</location>
        <topology evidence="1">Multi-pass membrane protein</topology>
    </subcellularLocation>
</comment>
<proteinExistence type="inferred from homology"/>
<dbReference type="InterPro" id="IPR017452">
    <property type="entry name" value="GPCR_Rhodpsn_7TM"/>
</dbReference>
<keyword evidence="7 9" id="KW-0675">Receptor</keyword>
<dbReference type="PANTHER" id="PTHR24243">
    <property type="entry name" value="G-PROTEIN COUPLED RECEPTOR"/>
    <property type="match status" value="1"/>
</dbReference>
<evidence type="ECO:0000259" key="12">
    <source>
        <dbReference type="PROSITE" id="PS50262"/>
    </source>
</evidence>
<feature type="transmembrane region" description="Helical" evidence="11">
    <location>
        <begin position="125"/>
        <end position="151"/>
    </location>
</feature>
<evidence type="ECO:0000256" key="3">
    <source>
        <dbReference type="ARBA" id="ARBA00022692"/>
    </source>
</evidence>
<keyword evidence="4 11" id="KW-1133">Transmembrane helix</keyword>
<dbReference type="Gene3D" id="1.20.1070.10">
    <property type="entry name" value="Rhodopsin 7-helix transmembrane proteins"/>
    <property type="match status" value="1"/>
</dbReference>
<keyword evidence="6 11" id="KW-0472">Membrane</keyword>
<name>A0A1I8NT05_STOCA</name>
<evidence type="ECO:0000256" key="10">
    <source>
        <dbReference type="SAM" id="MobiDB-lite"/>
    </source>
</evidence>
<evidence type="ECO:0000256" key="8">
    <source>
        <dbReference type="ARBA" id="ARBA00023224"/>
    </source>
</evidence>
<evidence type="ECO:0000256" key="4">
    <source>
        <dbReference type="ARBA" id="ARBA00022989"/>
    </source>
</evidence>
<dbReference type="Pfam" id="PF00001">
    <property type="entry name" value="7tm_1"/>
    <property type="match status" value="1"/>
</dbReference>
<feature type="transmembrane region" description="Helical" evidence="11">
    <location>
        <begin position="283"/>
        <end position="310"/>
    </location>
</feature>
<dbReference type="GO" id="GO:0005886">
    <property type="term" value="C:plasma membrane"/>
    <property type="evidence" value="ECO:0007669"/>
    <property type="project" value="TreeGrafter"/>
</dbReference>
<dbReference type="PROSITE" id="PS00237">
    <property type="entry name" value="G_PROTEIN_RECEP_F1_1"/>
    <property type="match status" value="1"/>
</dbReference>
<evidence type="ECO:0000256" key="11">
    <source>
        <dbReference type="SAM" id="Phobius"/>
    </source>
</evidence>
<dbReference type="FunFam" id="1.20.1070.10:FF:000267">
    <property type="entry name" value="Blast:Neuromedin-U receptor 2"/>
    <property type="match status" value="1"/>
</dbReference>
<dbReference type="VEuPathDB" id="VectorBase:SCAU001753"/>
<keyword evidence="3 9" id="KW-0812">Transmembrane</keyword>
<feature type="transmembrane region" description="Helical" evidence="11">
    <location>
        <begin position="163"/>
        <end position="181"/>
    </location>
</feature>
<feature type="domain" description="G-protein coupled receptors family 1 profile" evidence="12">
    <location>
        <begin position="143"/>
        <end position="404"/>
    </location>
</feature>
<protein>
    <recommendedName>
        <fullName evidence="12">G-protein coupled receptors family 1 profile domain-containing protein</fullName>
    </recommendedName>
</protein>
<evidence type="ECO:0000256" key="1">
    <source>
        <dbReference type="ARBA" id="ARBA00004141"/>
    </source>
</evidence>
<dbReference type="CDD" id="cd15134">
    <property type="entry name" value="7tmA_capaR"/>
    <property type="match status" value="1"/>
</dbReference>